<proteinExistence type="predicted"/>
<dbReference type="RefSeq" id="WP_077025557.1">
    <property type="nucleotide sequence ID" value="NZ_CP017641.1"/>
</dbReference>
<evidence type="ECO:0000313" key="2">
    <source>
        <dbReference type="EMBL" id="APZ94213.1"/>
    </source>
</evidence>
<keyword evidence="1" id="KW-0472">Membrane</keyword>
<dbReference type="EMBL" id="CP017641">
    <property type="protein sequence ID" value="APZ94213.1"/>
    <property type="molecule type" value="Genomic_DNA"/>
</dbReference>
<keyword evidence="1" id="KW-1133">Transmembrane helix</keyword>
<keyword evidence="1" id="KW-0812">Transmembrane</keyword>
<keyword evidence="3" id="KW-1185">Reference proteome</keyword>
<dbReference type="OrthoDB" id="214920at2"/>
<name>A0A1P8WJI6_9PLAN</name>
<evidence type="ECO:0000313" key="3">
    <source>
        <dbReference type="Proteomes" id="UP000187735"/>
    </source>
</evidence>
<evidence type="ECO:0000256" key="1">
    <source>
        <dbReference type="SAM" id="Phobius"/>
    </source>
</evidence>
<organism evidence="2 3">
    <name type="scientific">Fuerstiella marisgermanici</name>
    <dbReference type="NCBI Taxonomy" id="1891926"/>
    <lineage>
        <taxon>Bacteria</taxon>
        <taxon>Pseudomonadati</taxon>
        <taxon>Planctomycetota</taxon>
        <taxon>Planctomycetia</taxon>
        <taxon>Planctomycetales</taxon>
        <taxon>Planctomycetaceae</taxon>
        <taxon>Fuerstiella</taxon>
    </lineage>
</organism>
<dbReference type="AlphaFoldDB" id="A0A1P8WJI6"/>
<feature type="transmembrane region" description="Helical" evidence="1">
    <location>
        <begin position="9"/>
        <end position="27"/>
    </location>
</feature>
<reference evidence="2 3" key="1">
    <citation type="journal article" date="2016" name="Front. Microbiol.">
        <title>Fuerstia marisgermanicae gen. nov., sp. nov., an Unusual Member of the Phylum Planctomycetes from the German Wadden Sea.</title>
        <authorList>
            <person name="Kohn T."/>
            <person name="Heuer A."/>
            <person name="Jogler M."/>
            <person name="Vollmers J."/>
            <person name="Boedeker C."/>
            <person name="Bunk B."/>
            <person name="Rast P."/>
            <person name="Borchert D."/>
            <person name="Glockner I."/>
            <person name="Freese H.M."/>
            <person name="Klenk H.P."/>
            <person name="Overmann J."/>
            <person name="Kaster A.K."/>
            <person name="Rohde M."/>
            <person name="Wiegand S."/>
            <person name="Jogler C."/>
        </authorList>
    </citation>
    <scope>NUCLEOTIDE SEQUENCE [LARGE SCALE GENOMIC DNA]</scope>
    <source>
        <strain evidence="2 3">NH11</strain>
    </source>
</reference>
<accession>A0A1P8WJI6</accession>
<gene>
    <name evidence="2" type="ORF">Fuma_03837</name>
</gene>
<sequence>MFFITDNSVPILLLLTAVAVVALVAGMPKRKTVAGVCVLAAVGLLLLEHTLVSPGEEVEMQLEQMLTNFRSRDLDAIAGQISKQSPDLIENAKRGLDLVDVSEQFRIKSVEVELNDDITKATAFLRANGPLTIRAQGGGSRNMPTYWRTVWVRESDSWKLYQAARLNPVNGDEIEMYGPGN</sequence>
<evidence type="ECO:0008006" key="4">
    <source>
        <dbReference type="Google" id="ProtNLM"/>
    </source>
</evidence>
<dbReference type="KEGG" id="fmr:Fuma_03837"/>
<protein>
    <recommendedName>
        <fullName evidence="4">DUF4440 domain-containing protein</fullName>
    </recommendedName>
</protein>
<dbReference type="Proteomes" id="UP000187735">
    <property type="component" value="Chromosome"/>
</dbReference>
<feature type="transmembrane region" description="Helical" evidence="1">
    <location>
        <begin position="33"/>
        <end position="52"/>
    </location>
</feature>